<proteinExistence type="predicted"/>
<name>A0A916J593_9PROT</name>
<dbReference type="InterPro" id="IPR011990">
    <property type="entry name" value="TPR-like_helical_dom_sf"/>
</dbReference>
<dbReference type="InterPro" id="IPR000792">
    <property type="entry name" value="Tscrpt_reg_LuxR_C"/>
</dbReference>
<evidence type="ECO:0000259" key="4">
    <source>
        <dbReference type="PROSITE" id="PS50043"/>
    </source>
</evidence>
<dbReference type="AlphaFoldDB" id="A0A916J593"/>
<dbReference type="EMBL" id="CAJQUM010000001">
    <property type="protein sequence ID" value="CAG4883678.1"/>
    <property type="molecule type" value="Genomic_DNA"/>
</dbReference>
<dbReference type="SMART" id="SM00421">
    <property type="entry name" value="HTH_LUXR"/>
    <property type="match status" value="1"/>
</dbReference>
<feature type="domain" description="HTH luxR-type" evidence="4">
    <location>
        <begin position="822"/>
        <end position="887"/>
    </location>
</feature>
<dbReference type="InterPro" id="IPR027417">
    <property type="entry name" value="P-loop_NTPase"/>
</dbReference>
<dbReference type="RefSeq" id="WP_220635614.1">
    <property type="nucleotide sequence ID" value="NZ_CAJQUM010000001.1"/>
</dbReference>
<protein>
    <submittedName>
        <fullName evidence="5">Transcriptional regulator, LuxR family</fullName>
    </submittedName>
</protein>
<reference evidence="5" key="1">
    <citation type="submission" date="2021-04" db="EMBL/GenBank/DDBJ databases">
        <authorList>
            <person name="Hornung B."/>
        </authorList>
    </citation>
    <scope>NUCLEOTIDE SEQUENCE</scope>
    <source>
        <strain evidence="5">G5G6</strain>
    </source>
</reference>
<keyword evidence="6" id="KW-1185">Reference proteome</keyword>
<dbReference type="Gene3D" id="1.10.10.10">
    <property type="entry name" value="Winged helix-like DNA-binding domain superfamily/Winged helix DNA-binding domain"/>
    <property type="match status" value="1"/>
</dbReference>
<dbReference type="Proteomes" id="UP000742786">
    <property type="component" value="Unassembled WGS sequence"/>
</dbReference>
<dbReference type="InterPro" id="IPR036388">
    <property type="entry name" value="WH-like_DNA-bd_sf"/>
</dbReference>
<dbReference type="SUPFAM" id="SSF46894">
    <property type="entry name" value="C-terminal effector domain of the bipartite response regulators"/>
    <property type="match status" value="1"/>
</dbReference>
<dbReference type="PRINTS" id="PR00038">
    <property type="entry name" value="HTHLUXR"/>
</dbReference>
<evidence type="ECO:0000256" key="3">
    <source>
        <dbReference type="ARBA" id="ARBA00023163"/>
    </source>
</evidence>
<dbReference type="Gene3D" id="1.25.40.10">
    <property type="entry name" value="Tetratricopeptide repeat domain"/>
    <property type="match status" value="1"/>
</dbReference>
<dbReference type="PANTHER" id="PTHR44688:SF16">
    <property type="entry name" value="DNA-BINDING TRANSCRIPTIONAL ACTIVATOR DEVR_DOSR"/>
    <property type="match status" value="1"/>
</dbReference>
<evidence type="ECO:0000256" key="1">
    <source>
        <dbReference type="ARBA" id="ARBA00023015"/>
    </source>
</evidence>
<gene>
    <name evidence="5" type="ORF">GTOL_11561</name>
</gene>
<organism evidence="5 6">
    <name type="scientific">Georgfuchsia toluolica</name>
    <dbReference type="NCBI Taxonomy" id="424218"/>
    <lineage>
        <taxon>Bacteria</taxon>
        <taxon>Pseudomonadati</taxon>
        <taxon>Pseudomonadota</taxon>
        <taxon>Betaproteobacteria</taxon>
        <taxon>Nitrosomonadales</taxon>
        <taxon>Sterolibacteriaceae</taxon>
        <taxon>Georgfuchsia</taxon>
    </lineage>
</organism>
<dbReference type="PANTHER" id="PTHR44688">
    <property type="entry name" value="DNA-BINDING TRANSCRIPTIONAL ACTIVATOR DEVR_DOSR"/>
    <property type="match status" value="1"/>
</dbReference>
<evidence type="ECO:0000256" key="2">
    <source>
        <dbReference type="ARBA" id="ARBA00023125"/>
    </source>
</evidence>
<dbReference type="GO" id="GO:0003677">
    <property type="term" value="F:DNA binding"/>
    <property type="evidence" value="ECO:0007669"/>
    <property type="project" value="UniProtKB-KW"/>
</dbReference>
<dbReference type="InterPro" id="IPR016032">
    <property type="entry name" value="Sig_transdc_resp-reg_C-effctor"/>
</dbReference>
<dbReference type="CDD" id="cd06170">
    <property type="entry name" value="LuxR_C_like"/>
    <property type="match status" value="1"/>
</dbReference>
<dbReference type="Pfam" id="PF00196">
    <property type="entry name" value="GerE"/>
    <property type="match status" value="1"/>
</dbReference>
<dbReference type="Pfam" id="PF25873">
    <property type="entry name" value="WHD_MalT"/>
    <property type="match status" value="1"/>
</dbReference>
<dbReference type="GO" id="GO:0006355">
    <property type="term" value="P:regulation of DNA-templated transcription"/>
    <property type="evidence" value="ECO:0007669"/>
    <property type="project" value="InterPro"/>
</dbReference>
<dbReference type="SUPFAM" id="SSF52540">
    <property type="entry name" value="P-loop containing nucleoside triphosphate hydrolases"/>
    <property type="match status" value="1"/>
</dbReference>
<evidence type="ECO:0000313" key="5">
    <source>
        <dbReference type="EMBL" id="CAG4883678.1"/>
    </source>
</evidence>
<keyword evidence="1" id="KW-0805">Transcription regulation</keyword>
<sequence>MNPGATDPQLILKATPPRLSKTLLLRPRLSSSVPQLADKSLVVIQAPAGFGKTSLLSQWRREALRRGAVAAWLTLDERDDVTRLALGLALAIRMASGRASFGKSYAHVTSSSEGGLEALTSLLAEVAHMAVEVEIILDDVHTLPKPTLETCLTYLFHNAPANLKLFLGSRKQLAMPVEELLTHGQVAFLDADALRFTRAETISIVTSRFGSRADSDICVRMHDLTEGWPLGLQLVIATIEKSPSLGDAITGFSVRSGDIQRYFVECLVNRLPSSLVQFLVQVSCVDALHPELCQAITGRKDSAELLQRLQDTTPIFLSGIDSDWSRIHSLARKFLRDRFAALPSEDRRTAHERAARWLAERSMFEAAARQALQAGQDQLAYEFVAHCLYDLVTAGQVARVTEWIERLPAAEIEKHPRLRLAVAWTLAMSEQHGKAARLVEPLIDDPTTDPDERRESAEICAAAAFFADDFDGLDRNVTPWVSSFPTQPAMLRAVGINQLAMLDLYHGMPEKARYHYQQLSPVEVMRVGEYTRGWMDWVVSISYLWQGQVVLADEVLQPALARAEEQCGRRSPIAVVLASALAMVLWERDLTGDLTALLANRLDVLERHAAPDAIAMGYVCAARNASKGALERRAFDLLENLYALGEARGLSRLCVVSLAEQIRMQALRSHGDTCSALIARLNRFTTPKEYKRWGLLGPLVKLQAGIARAYEAVALQDWERVLVELKVCKPIAEQLRRIRDGVQISLLQALALKRCGEDGRAQFSEAISMANSLGLERILVDTHPDLIDWMQRVQGGNGVSGRLEAARVAAIDSAVRPLPRARVSASALLTSKESEVLQLLAGNLSNKQIALALNVGDETVKWHLKNLFSKLDAGNRKHLLDRARLLGVLDTVS</sequence>
<keyword evidence="2" id="KW-0238">DNA-binding</keyword>
<accession>A0A916J593</accession>
<dbReference type="InterPro" id="IPR059106">
    <property type="entry name" value="WHD_MalT"/>
</dbReference>
<dbReference type="PROSITE" id="PS50043">
    <property type="entry name" value="HTH_LUXR_2"/>
    <property type="match status" value="1"/>
</dbReference>
<comment type="caution">
    <text evidence="5">The sequence shown here is derived from an EMBL/GenBank/DDBJ whole genome shotgun (WGS) entry which is preliminary data.</text>
</comment>
<keyword evidence="3" id="KW-0804">Transcription</keyword>
<evidence type="ECO:0000313" key="6">
    <source>
        <dbReference type="Proteomes" id="UP000742786"/>
    </source>
</evidence>